<feature type="coiled-coil region" evidence="3">
    <location>
        <begin position="2"/>
        <end position="50"/>
    </location>
</feature>
<dbReference type="PANTHER" id="PTHR16154">
    <property type="entry name" value="NEURABIN"/>
    <property type="match status" value="1"/>
</dbReference>
<evidence type="ECO:0000256" key="3">
    <source>
        <dbReference type="SAM" id="Coils"/>
    </source>
</evidence>
<dbReference type="PANTHER" id="PTHR16154:SF6">
    <property type="entry name" value="SPINOPHILIN, ISOFORM J"/>
    <property type="match status" value="1"/>
</dbReference>
<dbReference type="GO" id="GO:0030425">
    <property type="term" value="C:dendrite"/>
    <property type="evidence" value="ECO:0007669"/>
    <property type="project" value="TreeGrafter"/>
</dbReference>
<protein>
    <submittedName>
        <fullName evidence="6">SAM domain-containing protein</fullName>
    </submittedName>
</protein>
<sequence>MLRREETHIEQMRAKEKEYSELILNLRSRIEELEKRIELAIAEGKDNNEKETKILEIEKQQQYNNNNFNQHQQQRINSHENKSNGNTTIPQQEKEPPPAPAHKGSNQTNQSNQNQQRRNELILSQQRQQHERESQQRQFRPVGLRHAGLTSNSVPLSAAPIISGTAHPHYLIHFGGRPHHSTGHPLSPGALPAIEEMASAPYENRNQHSGPSLGSPVPRISEPASPALPQKWGKHNSGHGGGTTIQSTGPRLGLFPLRRRCFAPTENEFWRENQEAQGMAVLHWGVDDICQLLIHLEFTVNQVTGPKFLDLDGSKLKAMGLFNHSERAIIKKRIKAIKQRIERERKTLEKEAKARNAVKIVSVQN</sequence>
<reference evidence="6" key="1">
    <citation type="submission" date="2016-11" db="UniProtKB">
        <authorList>
            <consortium name="WormBaseParasite"/>
        </authorList>
    </citation>
    <scope>IDENTIFICATION</scope>
</reference>
<feature type="region of interest" description="Disordered" evidence="4">
    <location>
        <begin position="203"/>
        <end position="250"/>
    </location>
</feature>
<dbReference type="GO" id="GO:0019722">
    <property type="term" value="P:calcium-mediated signaling"/>
    <property type="evidence" value="ECO:0007669"/>
    <property type="project" value="TreeGrafter"/>
</dbReference>
<dbReference type="Gene3D" id="1.10.150.50">
    <property type="entry name" value="Transcription Factor, Ets-1"/>
    <property type="match status" value="1"/>
</dbReference>
<keyword evidence="5" id="KW-1185">Reference proteome</keyword>
<dbReference type="GO" id="GO:0005737">
    <property type="term" value="C:cytoplasm"/>
    <property type="evidence" value="ECO:0007669"/>
    <property type="project" value="TreeGrafter"/>
</dbReference>
<dbReference type="GO" id="GO:0051015">
    <property type="term" value="F:actin filament binding"/>
    <property type="evidence" value="ECO:0007669"/>
    <property type="project" value="TreeGrafter"/>
</dbReference>
<name>A0A1I8BRV1_MELHA</name>
<dbReference type="GO" id="GO:0007015">
    <property type="term" value="P:actin filament organization"/>
    <property type="evidence" value="ECO:0007669"/>
    <property type="project" value="TreeGrafter"/>
</dbReference>
<evidence type="ECO:0000256" key="1">
    <source>
        <dbReference type="ARBA" id="ARBA00022553"/>
    </source>
</evidence>
<evidence type="ECO:0000313" key="6">
    <source>
        <dbReference type="WBParaSite" id="MhA1_Contig455.frz3.gene3"/>
    </source>
</evidence>
<dbReference type="GO" id="GO:0031175">
    <property type="term" value="P:neuron projection development"/>
    <property type="evidence" value="ECO:0007669"/>
    <property type="project" value="TreeGrafter"/>
</dbReference>
<feature type="region of interest" description="Disordered" evidence="4">
    <location>
        <begin position="72"/>
        <end position="117"/>
    </location>
</feature>
<feature type="compositionally biased region" description="Low complexity" evidence="4">
    <location>
        <begin position="101"/>
        <end position="116"/>
    </location>
</feature>
<evidence type="ECO:0000313" key="5">
    <source>
        <dbReference type="Proteomes" id="UP000095281"/>
    </source>
</evidence>
<proteinExistence type="predicted"/>
<dbReference type="GO" id="GO:0015629">
    <property type="term" value="C:actin cytoskeleton"/>
    <property type="evidence" value="ECO:0007669"/>
    <property type="project" value="TreeGrafter"/>
</dbReference>
<dbReference type="InterPro" id="IPR013761">
    <property type="entry name" value="SAM/pointed_sf"/>
</dbReference>
<keyword evidence="2 3" id="KW-0175">Coiled coil</keyword>
<dbReference type="InterPro" id="IPR043446">
    <property type="entry name" value="Neurabin-like"/>
</dbReference>
<dbReference type="WBParaSite" id="MhA1_Contig455.frz3.gene3">
    <property type="protein sequence ID" value="MhA1_Contig455.frz3.gene3"/>
    <property type="gene ID" value="MhA1_Contig455.frz3.gene3"/>
</dbReference>
<organism evidence="5 6">
    <name type="scientific">Meloidogyne hapla</name>
    <name type="common">Root-knot nematode worm</name>
    <dbReference type="NCBI Taxonomy" id="6305"/>
    <lineage>
        <taxon>Eukaryota</taxon>
        <taxon>Metazoa</taxon>
        <taxon>Ecdysozoa</taxon>
        <taxon>Nematoda</taxon>
        <taxon>Chromadorea</taxon>
        <taxon>Rhabditida</taxon>
        <taxon>Tylenchina</taxon>
        <taxon>Tylenchomorpha</taxon>
        <taxon>Tylenchoidea</taxon>
        <taxon>Meloidogynidae</taxon>
        <taxon>Meloidogyninae</taxon>
        <taxon>Meloidogyne</taxon>
    </lineage>
</organism>
<evidence type="ECO:0000256" key="4">
    <source>
        <dbReference type="SAM" id="MobiDB-lite"/>
    </source>
</evidence>
<dbReference type="SUPFAM" id="SSF47769">
    <property type="entry name" value="SAM/Pointed domain"/>
    <property type="match status" value="1"/>
</dbReference>
<dbReference type="GO" id="GO:0014069">
    <property type="term" value="C:postsynaptic density"/>
    <property type="evidence" value="ECO:0007669"/>
    <property type="project" value="TreeGrafter"/>
</dbReference>
<dbReference type="AlphaFoldDB" id="A0A1I8BRV1"/>
<dbReference type="Proteomes" id="UP000095281">
    <property type="component" value="Unplaced"/>
</dbReference>
<evidence type="ECO:0000256" key="2">
    <source>
        <dbReference type="ARBA" id="ARBA00023054"/>
    </source>
</evidence>
<accession>A0A1I8BRV1</accession>
<feature type="coiled-coil region" evidence="3">
    <location>
        <begin position="327"/>
        <end position="358"/>
    </location>
</feature>
<keyword evidence="1" id="KW-0597">Phosphoprotein</keyword>